<dbReference type="Gene3D" id="1.10.132.60">
    <property type="entry name" value="DNA polymerase family B, C-terminal domain"/>
    <property type="match status" value="1"/>
</dbReference>
<dbReference type="GO" id="GO:0000166">
    <property type="term" value="F:nucleotide binding"/>
    <property type="evidence" value="ECO:0007669"/>
    <property type="project" value="InterPro"/>
</dbReference>
<dbReference type="Pfam" id="PF12254">
    <property type="entry name" value="DNA_pol_alpha_N"/>
    <property type="match status" value="1"/>
</dbReference>
<evidence type="ECO:0000256" key="2">
    <source>
        <dbReference type="ARBA" id="ARBA00005755"/>
    </source>
</evidence>
<evidence type="ECO:0000313" key="18">
    <source>
        <dbReference type="EMBL" id="CAH0107660.1"/>
    </source>
</evidence>
<dbReference type="InterPro" id="IPR038256">
    <property type="entry name" value="Pol_alpha_znc_sf"/>
</dbReference>
<dbReference type="InterPro" id="IPR006172">
    <property type="entry name" value="DNA-dir_DNA_pol_B"/>
</dbReference>
<dbReference type="PROSITE" id="PS00116">
    <property type="entry name" value="DNA_POLYMERASE_B"/>
    <property type="match status" value="1"/>
</dbReference>
<dbReference type="Gene3D" id="3.90.1600.10">
    <property type="entry name" value="Palm domain of DNA polymerase"/>
    <property type="match status" value="1"/>
</dbReference>
<dbReference type="GO" id="GO:0005658">
    <property type="term" value="C:alpha DNA polymerase:primase complex"/>
    <property type="evidence" value="ECO:0007669"/>
    <property type="project" value="UniProtKB-ARBA"/>
</dbReference>
<dbReference type="Pfam" id="PF08996">
    <property type="entry name" value="zf-DNA_Pol"/>
    <property type="match status" value="1"/>
</dbReference>
<dbReference type="GO" id="GO:0003688">
    <property type="term" value="F:DNA replication origin binding"/>
    <property type="evidence" value="ECO:0007669"/>
    <property type="project" value="TreeGrafter"/>
</dbReference>
<comment type="subcellular location">
    <subcellularLocation>
        <location evidence="1">Nucleus</location>
    </subcellularLocation>
</comment>
<keyword evidence="9 12" id="KW-0239">DNA-directed DNA polymerase</keyword>
<dbReference type="NCBIfam" id="TIGR00592">
    <property type="entry name" value="pol2"/>
    <property type="match status" value="1"/>
</dbReference>
<dbReference type="PANTHER" id="PTHR45861">
    <property type="entry name" value="DNA POLYMERASE ALPHA CATALYTIC SUBUNIT"/>
    <property type="match status" value="1"/>
</dbReference>
<dbReference type="InterPro" id="IPR024647">
    <property type="entry name" value="DNA_pol_a_cat_su_N"/>
</dbReference>
<dbReference type="Pfam" id="PF03104">
    <property type="entry name" value="DNA_pol_B_exo1"/>
    <property type="match status" value="1"/>
</dbReference>
<evidence type="ECO:0000313" key="19">
    <source>
        <dbReference type="Proteomes" id="UP000789390"/>
    </source>
</evidence>
<keyword evidence="3 12" id="KW-0808">Transferase</keyword>
<reference evidence="18" key="1">
    <citation type="submission" date="2021-11" db="EMBL/GenBank/DDBJ databases">
        <authorList>
            <person name="Schell T."/>
        </authorList>
    </citation>
    <scope>NUCLEOTIDE SEQUENCE</scope>
    <source>
        <strain evidence="18">M5</strain>
    </source>
</reference>
<evidence type="ECO:0000256" key="5">
    <source>
        <dbReference type="ARBA" id="ARBA00022705"/>
    </source>
</evidence>
<dbReference type="Gene3D" id="3.30.420.10">
    <property type="entry name" value="Ribonuclease H-like superfamily/Ribonuclease H"/>
    <property type="match status" value="1"/>
</dbReference>
<evidence type="ECO:0000256" key="4">
    <source>
        <dbReference type="ARBA" id="ARBA00022695"/>
    </source>
</evidence>
<dbReference type="InterPro" id="IPR042087">
    <property type="entry name" value="DNA_pol_B_thumb"/>
</dbReference>
<dbReference type="FunFam" id="1.10.287.690:FF:000003">
    <property type="entry name" value="DNA polymerase"/>
    <property type="match status" value="1"/>
</dbReference>
<feature type="compositionally biased region" description="Basic and acidic residues" evidence="13">
    <location>
        <begin position="8"/>
        <end position="25"/>
    </location>
</feature>
<dbReference type="InterPro" id="IPR015088">
    <property type="entry name" value="Znf_DNA-dir_DNA_pol_B_alpha"/>
</dbReference>
<dbReference type="FunFam" id="3.30.420.10:FF:000018">
    <property type="entry name" value="DNA polymerase"/>
    <property type="match status" value="1"/>
</dbReference>
<dbReference type="GO" id="GO:0006272">
    <property type="term" value="P:leading strand elongation"/>
    <property type="evidence" value="ECO:0007669"/>
    <property type="project" value="TreeGrafter"/>
</dbReference>
<dbReference type="PANTHER" id="PTHR45861:SF1">
    <property type="entry name" value="DNA POLYMERASE ALPHA CATALYTIC SUBUNIT"/>
    <property type="match status" value="1"/>
</dbReference>
<dbReference type="FunFam" id="1.10.3200.20:FF:000001">
    <property type="entry name" value="DNA polymerase"/>
    <property type="match status" value="1"/>
</dbReference>
<feature type="domain" description="DNA-directed DNA polymerase family B exonuclease" evidence="15">
    <location>
        <begin position="469"/>
        <end position="703"/>
    </location>
</feature>
<dbReference type="Gene3D" id="3.30.70.2820">
    <property type="match status" value="1"/>
</dbReference>
<dbReference type="GO" id="GO:1902975">
    <property type="term" value="P:mitotic DNA replication initiation"/>
    <property type="evidence" value="ECO:0007669"/>
    <property type="project" value="InterPro"/>
</dbReference>
<dbReference type="GO" id="GO:0003697">
    <property type="term" value="F:single-stranded DNA binding"/>
    <property type="evidence" value="ECO:0007669"/>
    <property type="project" value="TreeGrafter"/>
</dbReference>
<evidence type="ECO:0000256" key="6">
    <source>
        <dbReference type="ARBA" id="ARBA00022723"/>
    </source>
</evidence>
<dbReference type="InterPro" id="IPR045846">
    <property type="entry name" value="POLBc_alpha"/>
</dbReference>
<feature type="region of interest" description="Disordered" evidence="13">
    <location>
        <begin position="101"/>
        <end position="125"/>
    </location>
</feature>
<dbReference type="GO" id="GO:0008270">
    <property type="term" value="F:zinc ion binding"/>
    <property type="evidence" value="ECO:0007669"/>
    <property type="project" value="UniProtKB-KW"/>
</dbReference>
<dbReference type="InterPro" id="IPR017964">
    <property type="entry name" value="DNA-dir_DNA_pol_B_CS"/>
</dbReference>
<evidence type="ECO:0000259" key="15">
    <source>
        <dbReference type="Pfam" id="PF03104"/>
    </source>
</evidence>
<dbReference type="EC" id="2.7.7.7" evidence="12"/>
<sequence length="1465" mass="165515">MADDMDSGQDKESGRTRRTKQDREGRFAALQKLKDLKGTKNKITLTEVDNVYEEVDEKEYSKRVQRRQEDDWIIDDDGSGYVEDGREVFDDDLDDDNVAQAKGAARGHKKKDLSKGGVPGKKNNIKNMLIGMSSKNREKDAKTKDDDILGDIMQELNSTPSNAPLRQSVSTLKRKTVSSGSMISRTPTSIPRISNTSMVSRLLKAEPKRLPFGGGASNVDDKTYDCASIEDSNSLCDDSPFIMDGPMDIDQFDSQPEFKNDAQSNEASIKTFDTPRKENVELQEMKPTTPSISEIDLTSGWETIKNNVDVNQSVAVLDLGSNELPLTQGEDGEQFLRMYWFDAYEDPYLQPGTVYLFGKIYIESAKAYISCCVSVKNIEKHIYVLPRDTVVDQRTGQDTGTPVNFMDVYEEFNTRVADRYKILQFKSRRVMKKYGFDPPSIPRESEYLEVKYSAEHSLPTNLKGATFSHVFGANTSALETFLMEKRVKGPCWLNIKNPQKANPPVSWCKVEAVVSHIDQIELAKREAPPPLTVMALNLRTVVSNRTQQVEIVAISCLVQNEFHLERAAPQPPFQQHFCLLSRPTEEPWPLDHRDSMKTTKLTQVVLAENERALLNLFLAKINKIDPDVIVGHDIASYDLDILLHRFTQNKVDQWSRLGRLRRNNMPMSKGISRSHLVMSGRLVCDVKISAKELIRARSYDLETLCQQVLHLNGVRPDLSSDSVKKMYSTSANLLGMIAITMQDGANTLRLMYELNVLPLALQITSIAGNLLSRTLLGGRSERNEYLLLHAFHEKGFIVPDKQAFKKTTKGDDSEPEDGTTEKASRSKKGRRKPAYAGGLVLDPKRGFYDKFVLLMDFNSLYPSIIQEFNICFTTVDRQVATKANEGEEEILPDLPDPTLPLGVLPTEIRILVDSRRAVKNLINDRLSKDLLLQYDIRQKALKLTANSMYGCLGFSNSRFYAKPLAALITSKGREILLQTRELVRKMNLDVIYGDTDSLMIDSNSVDYDQVMKIGLRIKLEVNKLYKHLELDIDGVFQRLLLLKKKKYAAVTVSQVIRGNKKEMVTQQEIKGLDIVRRDWSQLATRAGKYALEQILGDLSADERIARIQQNLEEIRDGFQNGTIDLSLLEITKQLTKNPENYPDAKNLSHVQVAIRTNSRGGKKLVQGDTVSFIICQDGSNMAATQRAYSMEELKMATNGHLKPDIQYYLAQQVHPVVSRLCDLLEGIDAVRIAEFLGIDASGYRSTQAANNEYNTGGPPVTDEERFQSCEKFYFQCSDKACGFEMSMDSVFRKTDDGNIEFALSRCGNPNCKKTPFSSEKFLVNRLTHTIRKHIQLYYAGWLVCEDKSCAARTRRLPLKSTRAHPVCIGCGTSNMDLEYNDLHLYTQLCYYQHMFDASKAISQLQSSDRDKVKLAYNNSMDKAYKALLNNVNQTLLESGYSQVNLAGLFFSLNRPKNEKTPTLMF</sequence>
<dbReference type="GO" id="GO:0003682">
    <property type="term" value="F:chromatin binding"/>
    <property type="evidence" value="ECO:0007669"/>
    <property type="project" value="TreeGrafter"/>
</dbReference>
<dbReference type="GO" id="GO:0006273">
    <property type="term" value="P:lagging strand elongation"/>
    <property type="evidence" value="ECO:0007669"/>
    <property type="project" value="TreeGrafter"/>
</dbReference>
<dbReference type="FunFam" id="1.10.132.60:FF:000004">
    <property type="entry name" value="DNA polymerase"/>
    <property type="match status" value="1"/>
</dbReference>
<feature type="region of interest" description="Disordered" evidence="13">
    <location>
        <begin position="804"/>
        <end position="831"/>
    </location>
</feature>
<dbReference type="GO" id="GO:0003887">
    <property type="term" value="F:DNA-directed DNA polymerase activity"/>
    <property type="evidence" value="ECO:0007669"/>
    <property type="project" value="UniProtKB-KW"/>
</dbReference>
<protein>
    <recommendedName>
        <fullName evidence="12">DNA polymerase</fullName>
        <ecNumber evidence="12">2.7.7.7</ecNumber>
    </recommendedName>
</protein>
<evidence type="ECO:0000259" key="16">
    <source>
        <dbReference type="Pfam" id="PF08996"/>
    </source>
</evidence>
<dbReference type="InterPro" id="IPR012337">
    <property type="entry name" value="RNaseH-like_sf"/>
</dbReference>
<organism evidence="18 19">
    <name type="scientific">Daphnia galeata</name>
    <dbReference type="NCBI Taxonomy" id="27404"/>
    <lineage>
        <taxon>Eukaryota</taxon>
        <taxon>Metazoa</taxon>
        <taxon>Ecdysozoa</taxon>
        <taxon>Arthropoda</taxon>
        <taxon>Crustacea</taxon>
        <taxon>Branchiopoda</taxon>
        <taxon>Diplostraca</taxon>
        <taxon>Cladocera</taxon>
        <taxon>Anomopoda</taxon>
        <taxon>Daphniidae</taxon>
        <taxon>Daphnia</taxon>
    </lineage>
</organism>
<dbReference type="Gene3D" id="2.40.50.730">
    <property type="match status" value="1"/>
</dbReference>
<evidence type="ECO:0000256" key="12">
    <source>
        <dbReference type="RuleBase" id="RU000442"/>
    </source>
</evidence>
<feature type="domain" description="DNA-directed DNA polymerase family B multifunctional" evidence="14">
    <location>
        <begin position="771"/>
        <end position="1222"/>
    </location>
</feature>
<evidence type="ECO:0000256" key="13">
    <source>
        <dbReference type="SAM" id="MobiDB-lite"/>
    </source>
</evidence>
<keyword evidence="19" id="KW-1185">Reference proteome</keyword>
<dbReference type="InterPro" id="IPR006134">
    <property type="entry name" value="DNA-dir_DNA_pol_B_multi_dom"/>
</dbReference>
<keyword evidence="11" id="KW-0539">Nucleus</keyword>
<keyword evidence="4 12" id="KW-0548">Nucleotidyltransferase</keyword>
<keyword evidence="8" id="KW-0862">Zinc</keyword>
<dbReference type="FunFam" id="3.30.70.2820:FF:000001">
    <property type="entry name" value="DNA polymerase"/>
    <property type="match status" value="1"/>
</dbReference>
<comment type="caution">
    <text evidence="18">The sequence shown here is derived from an EMBL/GenBank/DDBJ whole genome shotgun (WGS) entry which is preliminary data.</text>
</comment>
<dbReference type="CDD" id="cd05776">
    <property type="entry name" value="DNA_polB_alpha_exo"/>
    <property type="match status" value="1"/>
</dbReference>
<gene>
    <name evidence="18" type="ORF">DGAL_LOCUS10980</name>
</gene>
<feature type="region of interest" description="Disordered" evidence="13">
    <location>
        <begin position="1"/>
        <end position="25"/>
    </location>
</feature>
<keyword evidence="6" id="KW-0479">Metal-binding</keyword>
<feature type="domain" description="DNA polymerase alpha catalytic subunit N-terminal" evidence="17">
    <location>
        <begin position="30"/>
        <end position="90"/>
    </location>
</feature>
<dbReference type="OrthoDB" id="6755010at2759"/>
<dbReference type="SUPFAM" id="SSF56672">
    <property type="entry name" value="DNA/RNA polymerases"/>
    <property type="match status" value="1"/>
</dbReference>
<dbReference type="InterPro" id="IPR023211">
    <property type="entry name" value="DNA_pol_palm_dom_sf"/>
</dbReference>
<keyword evidence="10 12" id="KW-0238">DNA-binding</keyword>
<comment type="similarity">
    <text evidence="2 12">Belongs to the DNA polymerase type-B family.</text>
</comment>
<keyword evidence="5 12" id="KW-0235">DNA replication</keyword>
<dbReference type="SUPFAM" id="SSF90234">
    <property type="entry name" value="Zinc finger domain of DNA polymerase-alpha"/>
    <property type="match status" value="1"/>
</dbReference>
<dbReference type="SMART" id="SM00486">
    <property type="entry name" value="POLBc"/>
    <property type="match status" value="1"/>
</dbReference>
<dbReference type="InterPro" id="IPR043502">
    <property type="entry name" value="DNA/RNA_pol_sf"/>
</dbReference>
<name>A0A8J2RWA7_9CRUS</name>
<evidence type="ECO:0000256" key="11">
    <source>
        <dbReference type="ARBA" id="ARBA00023242"/>
    </source>
</evidence>
<feature type="domain" description="Zinc finger DNA-directed DNA polymerase family B alpha" evidence="16">
    <location>
        <begin position="1260"/>
        <end position="1449"/>
    </location>
</feature>
<dbReference type="InterPro" id="IPR006133">
    <property type="entry name" value="DNA-dir_DNA_pol_B_exonuc"/>
</dbReference>
<dbReference type="Gene3D" id="1.10.287.690">
    <property type="entry name" value="Helix hairpin bin"/>
    <property type="match status" value="1"/>
</dbReference>
<dbReference type="PRINTS" id="PR00106">
    <property type="entry name" value="DNAPOLB"/>
</dbReference>
<comment type="catalytic activity">
    <reaction evidence="12">
        <text>DNA(n) + a 2'-deoxyribonucleoside 5'-triphosphate = DNA(n+1) + diphosphate</text>
        <dbReference type="Rhea" id="RHEA:22508"/>
        <dbReference type="Rhea" id="RHEA-COMP:17339"/>
        <dbReference type="Rhea" id="RHEA-COMP:17340"/>
        <dbReference type="ChEBI" id="CHEBI:33019"/>
        <dbReference type="ChEBI" id="CHEBI:61560"/>
        <dbReference type="ChEBI" id="CHEBI:173112"/>
        <dbReference type="EC" id="2.7.7.7"/>
    </reaction>
</comment>
<dbReference type="SUPFAM" id="SSF53098">
    <property type="entry name" value="Ribonuclease H-like"/>
    <property type="match status" value="1"/>
</dbReference>
<dbReference type="InterPro" id="IPR036397">
    <property type="entry name" value="RNaseH_sf"/>
</dbReference>
<evidence type="ECO:0000256" key="1">
    <source>
        <dbReference type="ARBA" id="ARBA00004123"/>
    </source>
</evidence>
<dbReference type="CDD" id="cd05532">
    <property type="entry name" value="POLBc_alpha"/>
    <property type="match status" value="1"/>
</dbReference>
<dbReference type="Pfam" id="PF00136">
    <property type="entry name" value="DNA_pol_B"/>
    <property type="match status" value="1"/>
</dbReference>
<accession>A0A8J2RWA7</accession>
<evidence type="ECO:0000259" key="14">
    <source>
        <dbReference type="Pfam" id="PF00136"/>
    </source>
</evidence>
<evidence type="ECO:0000259" key="17">
    <source>
        <dbReference type="Pfam" id="PF12254"/>
    </source>
</evidence>
<evidence type="ECO:0000256" key="7">
    <source>
        <dbReference type="ARBA" id="ARBA00022771"/>
    </source>
</evidence>
<dbReference type="EMBL" id="CAKKLH010000277">
    <property type="protein sequence ID" value="CAH0107660.1"/>
    <property type="molecule type" value="Genomic_DNA"/>
</dbReference>
<dbReference type="Proteomes" id="UP000789390">
    <property type="component" value="Unassembled WGS sequence"/>
</dbReference>
<dbReference type="Gene3D" id="1.10.3200.20">
    <property type="entry name" value="DNA Polymerase alpha, zinc finger"/>
    <property type="match status" value="1"/>
</dbReference>
<evidence type="ECO:0000256" key="8">
    <source>
        <dbReference type="ARBA" id="ARBA00022833"/>
    </source>
</evidence>
<dbReference type="GO" id="GO:0033554">
    <property type="term" value="P:cellular response to stress"/>
    <property type="evidence" value="ECO:0007669"/>
    <property type="project" value="UniProtKB-ARBA"/>
</dbReference>
<evidence type="ECO:0000256" key="3">
    <source>
        <dbReference type="ARBA" id="ARBA00022679"/>
    </source>
</evidence>
<proteinExistence type="inferred from homology"/>
<evidence type="ECO:0000256" key="9">
    <source>
        <dbReference type="ARBA" id="ARBA00022932"/>
    </source>
</evidence>
<keyword evidence="7" id="KW-0863">Zinc-finger</keyword>
<evidence type="ECO:0000256" key="10">
    <source>
        <dbReference type="ARBA" id="ARBA00023125"/>
    </source>
</evidence>